<dbReference type="RefSeq" id="WP_213124250.1">
    <property type="nucleotide sequence ID" value="NZ_JAGYPG010000001.1"/>
</dbReference>
<comment type="caution">
    <text evidence="7">The sequence shown here is derived from an EMBL/GenBank/DDBJ whole genome shotgun (WGS) entry which is preliminary data.</text>
</comment>
<evidence type="ECO:0000256" key="1">
    <source>
        <dbReference type="ARBA" id="ARBA00000799"/>
    </source>
</evidence>
<comment type="similarity">
    <text evidence="2">Belongs to the isochorismate synthase family.</text>
</comment>
<name>A0A942TC85_9BACI</name>
<sequence length="464" mass="52177">MTKLLTQKSRDILQNKLNGKNKLLSYTFPIDFYDPLDFFNYQSSTFKGNRFFWKSSDGLLWTVGLGIAASISADDADKRFQITNNQWNRLIKEAEIDNPSGVPGTGPLLFGGFSFDPYSNNEMEWENYGHSILYLPSYMLTVAENQYYLTINVVSEDDRINIDTLRTEGNQFVKQLRKKNNSSSVIPIKIKSSEEVAPNKWLRSVEEIVHVLKTTDVKKVVLARKLLLEFENNAQPSYVIEQLIEQQPTSFIFALEVGDYCFLGASPERLIKKTGNHVLSTCLAGSIGRNHDEQEDQKLGETLLKDHKNRFEHELVVSMVEDALKPYCAEINIPNEPILMKTPDIQHLYTPVTGKANNDFSILNVVEKLHPTPALGGVPTNAALEIIREKENMDRGFYAGPIGWTDYQGNGEFAVGIRSGLLNGKKAFLYAGCGLVSDSVAEDELKETRIKFQPMLKATGGESL</sequence>
<evidence type="ECO:0000256" key="4">
    <source>
        <dbReference type="ARBA" id="ARBA00023235"/>
    </source>
</evidence>
<keyword evidence="8" id="KW-1185">Reference proteome</keyword>
<dbReference type="EMBL" id="JAGYPG010000001">
    <property type="protein sequence ID" value="MBS4195120.1"/>
    <property type="molecule type" value="Genomic_DNA"/>
</dbReference>
<dbReference type="Pfam" id="PF00425">
    <property type="entry name" value="Chorismate_bind"/>
    <property type="match status" value="1"/>
</dbReference>
<dbReference type="EC" id="5.4.4.2" evidence="3"/>
<dbReference type="Proteomes" id="UP000681414">
    <property type="component" value="Unassembled WGS sequence"/>
</dbReference>
<reference evidence="7 8" key="1">
    <citation type="submission" date="2021-05" db="EMBL/GenBank/DDBJ databases">
        <title>Novel Bacillus species.</title>
        <authorList>
            <person name="Liu G."/>
        </authorList>
    </citation>
    <scope>NUCLEOTIDE SEQUENCE [LARGE SCALE GENOMIC DNA]</scope>
    <source>
        <strain evidence="8">FJAT-49780</strain>
    </source>
</reference>
<dbReference type="InterPro" id="IPR004561">
    <property type="entry name" value="IsoChor_synthase"/>
</dbReference>
<feature type="domain" description="Chorismate-utilising enzyme C-terminal" evidence="6">
    <location>
        <begin position="199"/>
        <end position="451"/>
    </location>
</feature>
<accession>A0A942TC85</accession>
<evidence type="ECO:0000313" key="7">
    <source>
        <dbReference type="EMBL" id="MBS4195120.1"/>
    </source>
</evidence>
<dbReference type="SUPFAM" id="SSF56322">
    <property type="entry name" value="ADC synthase"/>
    <property type="match status" value="1"/>
</dbReference>
<keyword evidence="4 7" id="KW-0413">Isomerase</keyword>
<dbReference type="AlphaFoldDB" id="A0A942TC85"/>
<dbReference type="PANTHER" id="PTHR42839">
    <property type="entry name" value="ISOCHORISMATE SYNTHASE ENTC"/>
    <property type="match status" value="1"/>
</dbReference>
<dbReference type="PANTHER" id="PTHR42839:SF1">
    <property type="entry name" value="ISOCHORISMATE SYNTHASE MENF"/>
    <property type="match status" value="1"/>
</dbReference>
<dbReference type="GO" id="GO:0008909">
    <property type="term" value="F:isochorismate synthase activity"/>
    <property type="evidence" value="ECO:0007669"/>
    <property type="project" value="UniProtKB-EC"/>
</dbReference>
<dbReference type="NCBIfam" id="TIGR00543">
    <property type="entry name" value="isochor_syn"/>
    <property type="match status" value="1"/>
</dbReference>
<evidence type="ECO:0000259" key="6">
    <source>
        <dbReference type="Pfam" id="PF00425"/>
    </source>
</evidence>
<protein>
    <recommendedName>
        <fullName evidence="3">isochorismate synthase</fullName>
        <ecNumber evidence="3">5.4.4.2</ecNumber>
    </recommendedName>
    <alternativeName>
        <fullName evidence="5">Isochorismate mutase</fullName>
    </alternativeName>
</protein>
<dbReference type="Gene3D" id="3.60.120.10">
    <property type="entry name" value="Anthranilate synthase"/>
    <property type="match status" value="1"/>
</dbReference>
<dbReference type="GO" id="GO:0009697">
    <property type="term" value="P:salicylic acid biosynthetic process"/>
    <property type="evidence" value="ECO:0007669"/>
    <property type="project" value="TreeGrafter"/>
</dbReference>
<proteinExistence type="inferred from homology"/>
<evidence type="ECO:0000313" key="8">
    <source>
        <dbReference type="Proteomes" id="UP000681414"/>
    </source>
</evidence>
<organism evidence="7 8">
    <name type="scientific">Lederbergia citri</name>
    <dbReference type="NCBI Taxonomy" id="2833580"/>
    <lineage>
        <taxon>Bacteria</taxon>
        <taxon>Bacillati</taxon>
        <taxon>Bacillota</taxon>
        <taxon>Bacilli</taxon>
        <taxon>Bacillales</taxon>
        <taxon>Bacillaceae</taxon>
        <taxon>Lederbergia</taxon>
    </lineage>
</organism>
<dbReference type="InterPro" id="IPR015890">
    <property type="entry name" value="Chorismate_C"/>
</dbReference>
<evidence type="ECO:0000256" key="3">
    <source>
        <dbReference type="ARBA" id="ARBA00012824"/>
    </source>
</evidence>
<evidence type="ECO:0000256" key="5">
    <source>
        <dbReference type="ARBA" id="ARBA00041564"/>
    </source>
</evidence>
<dbReference type="InterPro" id="IPR005801">
    <property type="entry name" value="ADC_synthase"/>
</dbReference>
<comment type="catalytic activity">
    <reaction evidence="1">
        <text>chorismate = isochorismate</text>
        <dbReference type="Rhea" id="RHEA:18985"/>
        <dbReference type="ChEBI" id="CHEBI:29748"/>
        <dbReference type="ChEBI" id="CHEBI:29780"/>
        <dbReference type="EC" id="5.4.4.2"/>
    </reaction>
</comment>
<evidence type="ECO:0000256" key="2">
    <source>
        <dbReference type="ARBA" id="ARBA00005297"/>
    </source>
</evidence>
<gene>
    <name evidence="7" type="ORF">KHA97_08515</name>
</gene>